<reference evidence="1" key="1">
    <citation type="submission" date="2018-06" db="EMBL/GenBank/DDBJ databases">
        <authorList>
            <person name="Zhirakovskaya E."/>
        </authorList>
    </citation>
    <scope>NUCLEOTIDE SEQUENCE</scope>
</reference>
<dbReference type="Pfam" id="PF10972">
    <property type="entry name" value="CsiV"/>
    <property type="match status" value="1"/>
</dbReference>
<dbReference type="AlphaFoldDB" id="A0A3B1AWU7"/>
<gene>
    <name evidence="1" type="ORF">MNBD_GAMMA23-1506</name>
</gene>
<accession>A0A3B1AWU7</accession>
<dbReference type="EMBL" id="UOFT01000066">
    <property type="protein sequence ID" value="VAW98464.1"/>
    <property type="molecule type" value="Genomic_DNA"/>
</dbReference>
<sequence>MRYFSISFAFMLLFLANTNAAVYQEEVRYYDVEILLFENIKPNPTNTETWPSSLEFEVPEDSLFIGSPYPGPIPTAYNPRFTFKPIKSSTYQLQEEAKRLTEHKDYRILYHRSWRQPGMEREKAVSVKILREIPRIKLPVTVTENNPALSIEQIDYNRIINERLPATNNLQGLIKITLSRYLHIQTDIQYTRHIVEDNSENPDASFANIKPQVYQLKQTRKMRSKELHYIDNPRLGLLVYITPVPAKK</sequence>
<organism evidence="1">
    <name type="scientific">hydrothermal vent metagenome</name>
    <dbReference type="NCBI Taxonomy" id="652676"/>
    <lineage>
        <taxon>unclassified sequences</taxon>
        <taxon>metagenomes</taxon>
        <taxon>ecological metagenomes</taxon>
    </lineage>
</organism>
<protein>
    <recommendedName>
        <fullName evidence="2">Peptidoglycan-binding protein, CsiV</fullName>
    </recommendedName>
</protein>
<evidence type="ECO:0008006" key="2">
    <source>
        <dbReference type="Google" id="ProtNLM"/>
    </source>
</evidence>
<dbReference type="InterPro" id="IPR021241">
    <property type="entry name" value="CsiV"/>
</dbReference>
<evidence type="ECO:0000313" key="1">
    <source>
        <dbReference type="EMBL" id="VAW98464.1"/>
    </source>
</evidence>
<proteinExistence type="predicted"/>
<name>A0A3B1AWU7_9ZZZZ</name>